<dbReference type="KEGG" id="dci:103510175"/>
<feature type="region of interest" description="Disordered" evidence="1">
    <location>
        <begin position="314"/>
        <end position="355"/>
    </location>
</feature>
<feature type="compositionally biased region" description="Low complexity" evidence="1">
    <location>
        <begin position="317"/>
        <end position="327"/>
    </location>
</feature>
<name>A0A3Q0J053_DIACI</name>
<dbReference type="PaxDb" id="121845-A0A3Q0J053"/>
<dbReference type="RefSeq" id="XP_026680095.1">
    <property type="nucleotide sequence ID" value="XM_026824294.1"/>
</dbReference>
<accession>A0A3Q0J053</accession>
<sequence>MSGDGETCEACSLLSPPCPDFNDEDDLNRSIIDNTDATNHWKEVNTANNTYIDLSPIKKNASGGDYFTEIHSDHTYAHGEPSGQAGKSESSNSEDELVQDIFVNTTKKLLSIVEESEADDGVEQIHVNESGDNADVSMQDEDIDEIVRVTVEKLKGDRRTPRKETTTPKIKSPEPPKHLKSPRPVNHLKSPKPSSAKPNLKSPNASLAPSTKFTDKAFSPILARFRNVPSSTPAVKNMSKTPTPRSKVKTPGPDDSERKQGIRKSLSASKVEGQNKSAQTKFDLSLNNRKLDFKNVESKIGSIRKPDEIPALQKAVKSPISKPVKSPTPKPSLIKPPKFTGSKLPTSLPTKRPSKFLNVQSPIGAYIRDGSKAMNESKRSDSSSIPRKLQKLNPTEGQITPKAVVPVSEKLNEHGGNSVPVSADVSMSETPLMLSQDLDITDTMQHTAL</sequence>
<keyword evidence="2" id="KW-1185">Reference proteome</keyword>
<reference evidence="3" key="1">
    <citation type="submission" date="2025-08" db="UniProtKB">
        <authorList>
            <consortium name="RefSeq"/>
        </authorList>
    </citation>
    <scope>IDENTIFICATION</scope>
</reference>
<dbReference type="GeneID" id="103510175"/>
<organism evidence="2 3">
    <name type="scientific">Diaphorina citri</name>
    <name type="common">Asian citrus psyllid</name>
    <dbReference type="NCBI Taxonomy" id="121845"/>
    <lineage>
        <taxon>Eukaryota</taxon>
        <taxon>Metazoa</taxon>
        <taxon>Ecdysozoa</taxon>
        <taxon>Arthropoda</taxon>
        <taxon>Hexapoda</taxon>
        <taxon>Insecta</taxon>
        <taxon>Pterygota</taxon>
        <taxon>Neoptera</taxon>
        <taxon>Paraneoptera</taxon>
        <taxon>Hemiptera</taxon>
        <taxon>Sternorrhyncha</taxon>
        <taxon>Psylloidea</taxon>
        <taxon>Psyllidae</taxon>
        <taxon>Diaphorininae</taxon>
        <taxon>Diaphorina</taxon>
    </lineage>
</organism>
<feature type="compositionally biased region" description="Basic and acidic residues" evidence="1">
    <location>
        <begin position="369"/>
        <end position="381"/>
    </location>
</feature>
<feature type="compositionally biased region" description="Polar residues" evidence="1">
    <location>
        <begin position="228"/>
        <end position="244"/>
    </location>
</feature>
<feature type="region of interest" description="Disordered" evidence="1">
    <location>
        <begin position="367"/>
        <end position="449"/>
    </location>
</feature>
<feature type="region of interest" description="Disordered" evidence="1">
    <location>
        <begin position="116"/>
        <end position="281"/>
    </location>
</feature>
<dbReference type="Proteomes" id="UP000079169">
    <property type="component" value="Unplaced"/>
</dbReference>
<evidence type="ECO:0000256" key="1">
    <source>
        <dbReference type="SAM" id="MobiDB-lite"/>
    </source>
</evidence>
<feature type="compositionally biased region" description="Polar residues" evidence="1">
    <location>
        <begin position="192"/>
        <end position="212"/>
    </location>
</feature>
<gene>
    <name evidence="3" type="primary">LOC103510175</name>
</gene>
<evidence type="ECO:0000313" key="3">
    <source>
        <dbReference type="RefSeq" id="XP_026680095.1"/>
    </source>
</evidence>
<dbReference type="AlphaFoldDB" id="A0A3Q0J053"/>
<feature type="compositionally biased region" description="Polar residues" evidence="1">
    <location>
        <begin position="266"/>
        <end position="281"/>
    </location>
</feature>
<feature type="region of interest" description="Disordered" evidence="1">
    <location>
        <begin position="74"/>
        <end position="95"/>
    </location>
</feature>
<protein>
    <submittedName>
        <fullName evidence="3">Neurofilament heavy polypeptide-like</fullName>
    </submittedName>
</protein>
<feature type="compositionally biased region" description="Basic and acidic residues" evidence="1">
    <location>
        <begin position="145"/>
        <end position="177"/>
    </location>
</feature>
<evidence type="ECO:0000313" key="2">
    <source>
        <dbReference type="Proteomes" id="UP000079169"/>
    </source>
</evidence>
<proteinExistence type="predicted"/>